<evidence type="ECO:0000313" key="3">
    <source>
        <dbReference type="EMBL" id="GID77355.1"/>
    </source>
</evidence>
<dbReference type="InterPro" id="IPR016032">
    <property type="entry name" value="Sig_transdc_resp-reg_C-effctor"/>
</dbReference>
<accession>A0ABQ3YC45</accession>
<dbReference type="PANTHER" id="PTHR43214">
    <property type="entry name" value="TWO-COMPONENT RESPONSE REGULATOR"/>
    <property type="match status" value="1"/>
</dbReference>
<dbReference type="PANTHER" id="PTHR43214:SF42">
    <property type="entry name" value="TRANSCRIPTIONAL REGULATORY PROTEIN DESR"/>
    <property type="match status" value="1"/>
</dbReference>
<dbReference type="Pfam" id="PF14561">
    <property type="entry name" value="TPR_20"/>
    <property type="match status" value="1"/>
</dbReference>
<protein>
    <recommendedName>
        <fullName evidence="2">HTH luxR-type domain-containing protein</fullName>
    </recommendedName>
</protein>
<proteinExistence type="predicted"/>
<sequence>MSTIIERERERRRKRRRVLRRGGLVEEAGRALERGWRERAESLLDHGRGAGLRALRARYAARPHDALGAVTGAAGELAASGDVGAALDALATAAALSLATGDGTAAEEMLAVLAALGADDDPRATAVRAVAGAPAEGREGEGWAGALTVLARGDAVRASDLLAAEAARLRRTGRLGLLVHVLGLRAEAARRAGDWAAVAEAATECRVLAERTGQPVWQGCATAAVALVEAVRGDGESSGRHAAEAEIVGGPLVAGAARFARGVALLGAERFREAYTVLLPLREGPRRAETVGHLAEAALRCGLRDAMPETRDMYARALLDGDEELFARARREARSPWAAARIDLEYGSWLRRQRRISESRLPLETARHTFEVLGAAPWARRAGREMRASSGAPAEGVLSAQELEIARFVADGLSNREIGQRMFLSPRTVGSHLYRIFPKLEVTSRAQLAGLIGEHLRAG</sequence>
<dbReference type="Gene3D" id="1.10.10.10">
    <property type="entry name" value="Winged helix-like DNA-binding domain superfamily/Winged helix DNA-binding domain"/>
    <property type="match status" value="1"/>
</dbReference>
<dbReference type="PRINTS" id="PR00038">
    <property type="entry name" value="HTHLUXR"/>
</dbReference>
<dbReference type="InterPro" id="IPR036388">
    <property type="entry name" value="WH-like_DNA-bd_sf"/>
</dbReference>
<dbReference type="SMART" id="SM00421">
    <property type="entry name" value="HTH_LUXR"/>
    <property type="match status" value="1"/>
</dbReference>
<evidence type="ECO:0000256" key="1">
    <source>
        <dbReference type="ARBA" id="ARBA00023125"/>
    </source>
</evidence>
<feature type="domain" description="HTH luxR-type" evidence="2">
    <location>
        <begin position="391"/>
        <end position="456"/>
    </location>
</feature>
<dbReference type="RefSeq" id="WP_239169168.1">
    <property type="nucleotide sequence ID" value="NZ_BAAABO010000002.1"/>
</dbReference>
<reference evidence="3 4" key="1">
    <citation type="submission" date="2021-01" db="EMBL/GenBank/DDBJ databases">
        <title>Whole genome shotgun sequence of Actinoplanes deccanensis NBRC 13994.</title>
        <authorList>
            <person name="Komaki H."/>
            <person name="Tamura T."/>
        </authorList>
    </citation>
    <scope>NUCLEOTIDE SEQUENCE [LARGE SCALE GENOMIC DNA]</scope>
    <source>
        <strain evidence="3 4">NBRC 13994</strain>
    </source>
</reference>
<keyword evidence="1" id="KW-0238">DNA-binding</keyword>
<dbReference type="PROSITE" id="PS50043">
    <property type="entry name" value="HTH_LUXR_2"/>
    <property type="match status" value="1"/>
</dbReference>
<organism evidence="3 4">
    <name type="scientific">Paractinoplanes deccanensis</name>
    <dbReference type="NCBI Taxonomy" id="113561"/>
    <lineage>
        <taxon>Bacteria</taxon>
        <taxon>Bacillati</taxon>
        <taxon>Actinomycetota</taxon>
        <taxon>Actinomycetes</taxon>
        <taxon>Micromonosporales</taxon>
        <taxon>Micromonosporaceae</taxon>
        <taxon>Paractinoplanes</taxon>
    </lineage>
</organism>
<dbReference type="CDD" id="cd06170">
    <property type="entry name" value="LuxR_C_like"/>
    <property type="match status" value="1"/>
</dbReference>
<name>A0ABQ3YC45_9ACTN</name>
<keyword evidence="4" id="KW-1185">Reference proteome</keyword>
<evidence type="ECO:0000313" key="4">
    <source>
        <dbReference type="Proteomes" id="UP000609879"/>
    </source>
</evidence>
<comment type="caution">
    <text evidence="3">The sequence shown here is derived from an EMBL/GenBank/DDBJ whole genome shotgun (WGS) entry which is preliminary data.</text>
</comment>
<dbReference type="InterPro" id="IPR000792">
    <property type="entry name" value="Tscrpt_reg_LuxR_C"/>
</dbReference>
<dbReference type="SUPFAM" id="SSF46894">
    <property type="entry name" value="C-terminal effector domain of the bipartite response regulators"/>
    <property type="match status" value="1"/>
</dbReference>
<evidence type="ECO:0000259" key="2">
    <source>
        <dbReference type="PROSITE" id="PS50043"/>
    </source>
</evidence>
<dbReference type="Proteomes" id="UP000609879">
    <property type="component" value="Unassembled WGS sequence"/>
</dbReference>
<dbReference type="Pfam" id="PF00196">
    <property type="entry name" value="GerE"/>
    <property type="match status" value="1"/>
</dbReference>
<dbReference type="PROSITE" id="PS00622">
    <property type="entry name" value="HTH_LUXR_1"/>
    <property type="match status" value="1"/>
</dbReference>
<dbReference type="EMBL" id="BOMI01000118">
    <property type="protein sequence ID" value="GID77355.1"/>
    <property type="molecule type" value="Genomic_DNA"/>
</dbReference>
<dbReference type="InterPro" id="IPR039420">
    <property type="entry name" value="WalR-like"/>
</dbReference>
<gene>
    <name evidence="3" type="ORF">Ade02nite_59960</name>
</gene>